<sequence length="168" mass="18037">MSAFRGATNHIRRCGQPGPRERLLAGSGFDSFEIRALEVMRLIFAGMSKTRPRYAPDVAQVAHTLFGCHRGGILLAGLTAFVQTMAISRSETFRYANPFCAGCAAVMTENELHLLRILHHSRRGSTGRAMTYALLLCDARPVAALLDAAADLASLAPLTAEATLPPGV</sequence>
<gene>
    <name evidence="1" type="ORF">D1012_14685</name>
</gene>
<dbReference type="AlphaFoldDB" id="A0A411Z069"/>
<organism evidence="1 2">
    <name type="scientific">Pseudotabrizicola alkalilacus</name>
    <dbReference type="NCBI Taxonomy" id="2305252"/>
    <lineage>
        <taxon>Bacteria</taxon>
        <taxon>Pseudomonadati</taxon>
        <taxon>Pseudomonadota</taxon>
        <taxon>Alphaproteobacteria</taxon>
        <taxon>Rhodobacterales</taxon>
        <taxon>Paracoccaceae</taxon>
        <taxon>Pseudotabrizicola</taxon>
    </lineage>
</organism>
<dbReference type="Proteomes" id="UP000284547">
    <property type="component" value="Unassembled WGS sequence"/>
</dbReference>
<evidence type="ECO:0000313" key="2">
    <source>
        <dbReference type="Proteomes" id="UP000284547"/>
    </source>
</evidence>
<protein>
    <submittedName>
        <fullName evidence="1">Uncharacterized protein</fullName>
    </submittedName>
</protein>
<comment type="caution">
    <text evidence="1">The sequence shown here is derived from an EMBL/GenBank/DDBJ whole genome shotgun (WGS) entry which is preliminary data.</text>
</comment>
<evidence type="ECO:0000313" key="1">
    <source>
        <dbReference type="EMBL" id="RGP36438.1"/>
    </source>
</evidence>
<dbReference type="EMBL" id="QWEY01000008">
    <property type="protein sequence ID" value="RGP36438.1"/>
    <property type="molecule type" value="Genomic_DNA"/>
</dbReference>
<dbReference type="RefSeq" id="WP_118153687.1">
    <property type="nucleotide sequence ID" value="NZ_QWEY01000008.1"/>
</dbReference>
<keyword evidence="2" id="KW-1185">Reference proteome</keyword>
<reference evidence="1 2" key="1">
    <citation type="submission" date="2018-08" db="EMBL/GenBank/DDBJ databases">
        <title>Flavobacterium tibetense sp. nov., isolated from a wetland YonghuCo on Tibetan Plateau.</title>
        <authorList>
            <person name="Phurbu D."/>
            <person name="Lu H."/>
            <person name="Xing P."/>
        </authorList>
    </citation>
    <scope>NUCLEOTIDE SEQUENCE [LARGE SCALE GENOMIC DNA]</scope>
    <source>
        <strain evidence="1 2">DJC</strain>
    </source>
</reference>
<dbReference type="OrthoDB" id="7691213at2"/>
<name>A0A411Z069_9RHOB</name>
<proteinExistence type="predicted"/>
<accession>A0A411Z069</accession>